<accession>E3LHP5</accession>
<keyword evidence="6 11" id="KW-0732">Signal</keyword>
<name>E3LHP5_CAERE</name>
<keyword evidence="13" id="KW-1185">Reference proteome</keyword>
<evidence type="ECO:0000256" key="10">
    <source>
        <dbReference type="RuleBase" id="RU003718"/>
    </source>
</evidence>
<dbReference type="FunFam" id="3.40.50.2000:FF:000204">
    <property type="entry name" value="UDP-glucuronosyltransferase"/>
    <property type="match status" value="1"/>
</dbReference>
<dbReference type="STRING" id="31234.E3LHP5"/>
<dbReference type="InterPro" id="IPR002213">
    <property type="entry name" value="UDP_glucos_trans"/>
</dbReference>
<evidence type="ECO:0000313" key="13">
    <source>
        <dbReference type="Proteomes" id="UP000008281"/>
    </source>
</evidence>
<keyword evidence="8 11" id="KW-0472">Membrane</keyword>
<evidence type="ECO:0000256" key="2">
    <source>
        <dbReference type="ARBA" id="ARBA00009995"/>
    </source>
</evidence>
<dbReference type="InterPro" id="IPR050271">
    <property type="entry name" value="UDP-glycosyltransferase"/>
</dbReference>
<dbReference type="EMBL" id="DS268409">
    <property type="protein sequence ID" value="EFO95418.1"/>
    <property type="molecule type" value="Genomic_DNA"/>
</dbReference>
<dbReference type="RefSeq" id="XP_003116522.2">
    <property type="nucleotide sequence ID" value="XM_003116474.2"/>
</dbReference>
<comment type="similarity">
    <text evidence="2 10">Belongs to the UDP-glycosyltransferase family.</text>
</comment>
<dbReference type="Gene3D" id="3.40.50.2000">
    <property type="entry name" value="Glycogen Phosphorylase B"/>
    <property type="match status" value="2"/>
</dbReference>
<evidence type="ECO:0000256" key="1">
    <source>
        <dbReference type="ARBA" id="ARBA00004167"/>
    </source>
</evidence>
<keyword evidence="7 11" id="KW-1133">Transmembrane helix</keyword>
<feature type="signal peptide" evidence="11">
    <location>
        <begin position="1"/>
        <end position="16"/>
    </location>
</feature>
<evidence type="ECO:0000256" key="8">
    <source>
        <dbReference type="ARBA" id="ARBA00023136"/>
    </source>
</evidence>
<dbReference type="EC" id="2.4.1.17" evidence="11"/>
<dbReference type="CDD" id="cd03784">
    <property type="entry name" value="GT1_Gtf-like"/>
    <property type="match status" value="1"/>
</dbReference>
<evidence type="ECO:0000256" key="6">
    <source>
        <dbReference type="ARBA" id="ARBA00022729"/>
    </source>
</evidence>
<evidence type="ECO:0000256" key="4">
    <source>
        <dbReference type="ARBA" id="ARBA00022679"/>
    </source>
</evidence>
<dbReference type="eggNOG" id="KOG1192">
    <property type="taxonomic scope" value="Eukaryota"/>
</dbReference>
<dbReference type="OrthoDB" id="5835829at2759"/>
<dbReference type="OMA" id="SKSHHIW"/>
<dbReference type="PANTHER" id="PTHR48043">
    <property type="entry name" value="EG:EG0003.4 PROTEIN-RELATED"/>
    <property type="match status" value="1"/>
</dbReference>
<proteinExistence type="inferred from homology"/>
<dbReference type="HOGENOM" id="CLU_012949_1_4_1"/>
<evidence type="ECO:0000256" key="11">
    <source>
        <dbReference type="RuleBase" id="RU362059"/>
    </source>
</evidence>
<feature type="chain" id="PRO_5015019533" description="UDP-glucuronosyltransferase" evidence="11">
    <location>
        <begin position="17"/>
        <end position="527"/>
    </location>
</feature>
<gene>
    <name evidence="12" type="ORF">CRE_08816</name>
</gene>
<keyword evidence="5 11" id="KW-0812">Transmembrane</keyword>
<evidence type="ECO:0000256" key="7">
    <source>
        <dbReference type="ARBA" id="ARBA00022989"/>
    </source>
</evidence>
<feature type="transmembrane region" description="Helical" evidence="11">
    <location>
        <begin position="498"/>
        <end position="516"/>
    </location>
</feature>
<evidence type="ECO:0000313" key="12">
    <source>
        <dbReference type="EMBL" id="EFO95418.1"/>
    </source>
</evidence>
<evidence type="ECO:0000256" key="9">
    <source>
        <dbReference type="ARBA" id="ARBA00047475"/>
    </source>
</evidence>
<comment type="subcellular location">
    <subcellularLocation>
        <location evidence="1 11">Membrane</location>
        <topology evidence="1 11">Single-pass membrane protein</topology>
    </subcellularLocation>
</comment>
<dbReference type="GO" id="GO:0015020">
    <property type="term" value="F:glucuronosyltransferase activity"/>
    <property type="evidence" value="ECO:0007669"/>
    <property type="project" value="UniProtKB-EC"/>
</dbReference>
<dbReference type="GO" id="GO:0016020">
    <property type="term" value="C:membrane"/>
    <property type="evidence" value="ECO:0007669"/>
    <property type="project" value="UniProtKB-SubCell"/>
</dbReference>
<dbReference type="PROSITE" id="PS00375">
    <property type="entry name" value="UDPGT"/>
    <property type="match status" value="1"/>
</dbReference>
<dbReference type="InterPro" id="IPR035595">
    <property type="entry name" value="UDP_glycos_trans_CS"/>
</dbReference>
<dbReference type="GeneID" id="9819474"/>
<protein>
    <recommendedName>
        <fullName evidence="11">UDP-glucuronosyltransferase</fullName>
        <ecNumber evidence="11">2.4.1.17</ecNumber>
    </recommendedName>
</protein>
<comment type="catalytic activity">
    <reaction evidence="9 11">
        <text>glucuronate acceptor + UDP-alpha-D-glucuronate = acceptor beta-D-glucuronoside + UDP + H(+)</text>
        <dbReference type="Rhea" id="RHEA:21032"/>
        <dbReference type="ChEBI" id="CHEBI:15378"/>
        <dbReference type="ChEBI" id="CHEBI:58052"/>
        <dbReference type="ChEBI" id="CHEBI:58223"/>
        <dbReference type="ChEBI" id="CHEBI:132367"/>
        <dbReference type="ChEBI" id="CHEBI:132368"/>
        <dbReference type="EC" id="2.4.1.17"/>
    </reaction>
</comment>
<dbReference type="Pfam" id="PF00201">
    <property type="entry name" value="UDPGT"/>
    <property type="match status" value="1"/>
</dbReference>
<dbReference type="AlphaFoldDB" id="E3LHP5"/>
<keyword evidence="4 10" id="KW-0808">Transferase</keyword>
<evidence type="ECO:0000256" key="5">
    <source>
        <dbReference type="ARBA" id="ARBA00022692"/>
    </source>
</evidence>
<keyword evidence="3 10" id="KW-0328">Glycosyltransferase</keyword>
<dbReference type="SUPFAM" id="SSF53756">
    <property type="entry name" value="UDP-Glycosyltransferase/glycogen phosphorylase"/>
    <property type="match status" value="1"/>
</dbReference>
<dbReference type="FunFam" id="3.40.50.2000:FF:000038">
    <property type="entry name" value="UDP-GlucuronosylTransferase"/>
    <property type="match status" value="1"/>
</dbReference>
<dbReference type="KEGG" id="crq:GCK72_020106"/>
<evidence type="ECO:0000256" key="3">
    <source>
        <dbReference type="ARBA" id="ARBA00022676"/>
    </source>
</evidence>
<dbReference type="PANTHER" id="PTHR48043:SF89">
    <property type="entry name" value="UDP-GLUCURONOSYLTRANSFERASE"/>
    <property type="match status" value="1"/>
</dbReference>
<dbReference type="CTD" id="9819474"/>
<dbReference type="Proteomes" id="UP000008281">
    <property type="component" value="Unassembled WGS sequence"/>
</dbReference>
<organism evidence="13">
    <name type="scientific">Caenorhabditis remanei</name>
    <name type="common">Caenorhabditis vulgaris</name>
    <dbReference type="NCBI Taxonomy" id="31234"/>
    <lineage>
        <taxon>Eukaryota</taxon>
        <taxon>Metazoa</taxon>
        <taxon>Ecdysozoa</taxon>
        <taxon>Nematoda</taxon>
        <taxon>Chromadorea</taxon>
        <taxon>Rhabditida</taxon>
        <taxon>Rhabditina</taxon>
        <taxon>Rhabditomorpha</taxon>
        <taxon>Rhabditoidea</taxon>
        <taxon>Rhabditidae</taxon>
        <taxon>Peloderinae</taxon>
        <taxon>Caenorhabditis</taxon>
    </lineage>
</organism>
<sequence>MITNLFFLLFLSTVYSYNILVYSPSFAGSHTNFMARIADTLTDAGHNVTFLVPIVDETKKDQLSVKTTKDVVIVEQDEKMRSQVLPVDDDMGQYWETDITSENIDTAFTVFTDAVHLACNNFLRNKQVLEEMKSRNFDVGIYEPLSVCGLGFMHAIGIRKTITATSCVFYDAVVDAIGEPVDFSYVPGQMSASGDEMSMTEKVENYRMSTALQKLNIFIWDRETRIYNKYLGPQIPDWRDLMADSSLHFVNSVPYVDYPRLVTQKTVPIGGISVDIQSIKSSVLPKDWSDVLDKKNYNMLISFGSLVKSKDMPKNWRKSLVEAIKSEPNVTFIWKYESDEVEWAEGVENIHFSKWVPQTALLNDHRLTAFLTHGGLGSTNELAHLGKPALMIPIFADQIRNANMLARQGGAKVFRKHDLGNPTEIKKAINSIVFNQKYKENAEKLADLLMNQPTNPKEQVVKYVEFVARFGPFPEMNPRVRHHGFIENNLLDIYSVMYFPYFVVFVLVLTISMLGYSKVSVRKVKRD</sequence>
<reference evidence="12" key="1">
    <citation type="submission" date="2007-07" db="EMBL/GenBank/DDBJ databases">
        <title>PCAP assembly of the Caenorhabditis remanei genome.</title>
        <authorList>
            <consortium name="The Caenorhabditis remanei Sequencing Consortium"/>
            <person name="Wilson R.K."/>
        </authorList>
    </citation>
    <scope>NUCLEOTIDE SEQUENCE [LARGE SCALE GENOMIC DNA]</scope>
    <source>
        <strain evidence="12">PB4641</strain>
    </source>
</reference>